<sequence>MVVSARDETVTSSLTKKIYFTRYSQREKMTNTKSTKNECETVLNDRGNEEIKNNEIAELTIIIDEQKIGYCRYGAGKYIMLFICGGVGCYAKDFPEKLLNAFNPDNYTIICIDPPGYGKSRPPERQQEVNRCMKDAPFCIKLMQPYILENLMQSRVRMTPDCIIFKSPNTCRHFIALLSNLSTFISPVVSMWRAQVTVNLTQNEKLKQQEGGVDDWDTDPDFIVGCYAKDFPEKLLNAFNPDNYTIICIDPPGYGKSRPPERQQEVNRCMKDAPFCIKLMQQLNLTPFLVLGWSEGSRTAIHVAGLGKQLVNGAILLAAATRIDQRGARIFRGMRNINQWLPNATEVYLKHYPKEFVQKQWADLCDVVQQVYDLLGGRFPSDYVLPNLKIPVLVMTGGMDRFCADPKYFETALTNCRIEKHSLGGHDFYLKYPRWFADKINDFITDPKNHLFC</sequence>
<dbReference type="OMA" id="YTIICID"/>
<accession>A0A0I9N9C8</accession>
<dbReference type="PANTHER" id="PTHR46331:SF2">
    <property type="entry name" value="VALACYCLOVIR HYDROLASE"/>
    <property type="match status" value="1"/>
</dbReference>
<dbReference type="InterPro" id="IPR000073">
    <property type="entry name" value="AB_hydrolase_1"/>
</dbReference>
<proteinExistence type="predicted"/>
<dbReference type="InterPro" id="IPR029058">
    <property type="entry name" value="AB_hydrolase_fold"/>
</dbReference>
<evidence type="ECO:0000313" key="3">
    <source>
        <dbReference type="WormBase" id="Bm4713"/>
    </source>
</evidence>
<dbReference type="Pfam" id="PF00561">
    <property type="entry name" value="Abhydrolase_1"/>
    <property type="match status" value="1"/>
</dbReference>
<evidence type="ECO:0000313" key="2">
    <source>
        <dbReference type="EMBL" id="CTP81298.1"/>
    </source>
</evidence>
<dbReference type="AlphaFoldDB" id="A0A0I9N9C8"/>
<dbReference type="Gene3D" id="3.40.50.1820">
    <property type="entry name" value="alpha/beta hydrolase"/>
    <property type="match status" value="2"/>
</dbReference>
<dbReference type="GO" id="GO:0017171">
    <property type="term" value="F:serine hydrolase activity"/>
    <property type="evidence" value="ECO:0007669"/>
    <property type="project" value="TreeGrafter"/>
</dbReference>
<gene>
    <name evidence="2 3" type="ORF">Bm4713</name>
    <name evidence="2" type="ORF">BM_Bm4713</name>
</gene>
<protein>
    <submittedName>
        <fullName evidence="2">Bm4713</fullName>
    </submittedName>
</protein>
<dbReference type="PANTHER" id="PTHR46331">
    <property type="entry name" value="VALACYCLOVIR HYDROLASE"/>
    <property type="match status" value="1"/>
</dbReference>
<name>A0A0I9N9C8_BRUMA</name>
<reference evidence="2" key="1">
    <citation type="journal article" date="2007" name="Science">
        <title>Draft genome of the filarial nematode parasite Brugia malayi.</title>
        <authorList>
            <person name="Ghedin E."/>
            <person name="Wang S."/>
            <person name="Spiro D."/>
            <person name="Caler E."/>
            <person name="Zhao Q."/>
            <person name="Crabtree J."/>
            <person name="Allen J.E."/>
            <person name="Delcher A.L."/>
            <person name="Guiliano D.B."/>
            <person name="Miranda-Saavedra D."/>
            <person name="Angiuoli S.V."/>
            <person name="Creasy T."/>
            <person name="Amedeo P."/>
            <person name="Haas B."/>
            <person name="El-Sayed N.M."/>
            <person name="Wortman J.R."/>
            <person name="Feldblyum T."/>
            <person name="Tallon L."/>
            <person name="Schatz M."/>
            <person name="Shumway M."/>
            <person name="Koo H."/>
            <person name="Salzberg S.L."/>
            <person name="Schobel S."/>
            <person name="Pertea M."/>
            <person name="Pop M."/>
            <person name="White O."/>
            <person name="Barton G.J."/>
            <person name="Carlow C.K."/>
            <person name="Crawford M.J."/>
            <person name="Daub J."/>
            <person name="Dimmic M.W."/>
            <person name="Estes C.F."/>
            <person name="Foster J.M."/>
            <person name="Ganatra M."/>
            <person name="Gregory W.F."/>
            <person name="Johnson N.M."/>
            <person name="Jin J."/>
            <person name="Komuniecki R."/>
            <person name="Korf I."/>
            <person name="Kumar S."/>
            <person name="Laney S."/>
            <person name="Li B.W."/>
            <person name="Li W."/>
            <person name="Lindblom T.H."/>
            <person name="Lustigman S."/>
            <person name="Ma D."/>
            <person name="Maina C.V."/>
            <person name="Martin D.M."/>
            <person name="McCarter J.P."/>
            <person name="McReynolds L."/>
            <person name="Mitreva M."/>
            <person name="Nutman T.B."/>
            <person name="Parkinson J."/>
            <person name="Peregrin-Alvarez J.M."/>
            <person name="Poole C."/>
            <person name="Ren Q."/>
            <person name="Saunders L."/>
            <person name="Sluder A.E."/>
            <person name="Smith K."/>
            <person name="Stanke M."/>
            <person name="Unnasch T.R."/>
            <person name="Ware J."/>
            <person name="Wei A.D."/>
            <person name="Weil G."/>
            <person name="Williams D.J."/>
            <person name="Zhang Y."/>
            <person name="Williams S.A."/>
            <person name="Fraser-Liggett C."/>
            <person name="Slatko B."/>
            <person name="Blaxter M.L."/>
            <person name="Scott A.L."/>
        </authorList>
    </citation>
    <scope>NUCLEOTIDE SEQUENCE</scope>
    <source>
        <strain evidence="2">FR3</strain>
    </source>
</reference>
<dbReference type="EMBL" id="LN856962">
    <property type="protein sequence ID" value="CTP81298.1"/>
    <property type="molecule type" value="Genomic_DNA"/>
</dbReference>
<evidence type="ECO:0000259" key="1">
    <source>
        <dbReference type="Pfam" id="PF00561"/>
    </source>
</evidence>
<organism evidence="2">
    <name type="scientific">Brugia malayi</name>
    <name type="common">Filarial nematode worm</name>
    <dbReference type="NCBI Taxonomy" id="6279"/>
    <lineage>
        <taxon>Eukaryota</taxon>
        <taxon>Metazoa</taxon>
        <taxon>Ecdysozoa</taxon>
        <taxon>Nematoda</taxon>
        <taxon>Chromadorea</taxon>
        <taxon>Rhabditida</taxon>
        <taxon>Spirurina</taxon>
        <taxon>Spiruromorpha</taxon>
        <taxon>Filarioidea</taxon>
        <taxon>Onchocercidae</taxon>
        <taxon>Brugia</taxon>
    </lineage>
</organism>
<dbReference type="WormBase" id="Bm4713">
    <property type="protein sequence ID" value="BM42733"/>
    <property type="gene ID" value="WBGene00224974"/>
</dbReference>
<dbReference type="SUPFAM" id="SSF53474">
    <property type="entry name" value="alpha/beta-Hydrolases"/>
    <property type="match status" value="2"/>
</dbReference>
<feature type="domain" description="AB hydrolase-1" evidence="1">
    <location>
        <begin position="230"/>
        <end position="319"/>
    </location>
</feature>
<reference evidence="2" key="2">
    <citation type="submission" date="2012-12" db="EMBL/GenBank/DDBJ databases">
        <authorList>
            <person name="Gao Y.W."/>
            <person name="Fan S.T."/>
            <person name="Sun H.T."/>
            <person name="Wang Z."/>
            <person name="Gao X.L."/>
            <person name="Li Y.G."/>
            <person name="Wang T.C."/>
            <person name="Zhang K."/>
            <person name="Xu W.W."/>
            <person name="Yu Z.J."/>
            <person name="Xia X.Z."/>
        </authorList>
    </citation>
    <scope>NUCLEOTIDE SEQUENCE</scope>
    <source>
        <strain evidence="2">FR3</strain>
    </source>
</reference>